<dbReference type="InterPro" id="IPR047296">
    <property type="entry name" value="GIY-YIG_UvrC_Cho"/>
</dbReference>
<dbReference type="PROSITE" id="PS50165">
    <property type="entry name" value="UVRC"/>
    <property type="match status" value="1"/>
</dbReference>
<dbReference type="KEGG" id="aay:WYH_01033"/>
<dbReference type="NCBIfam" id="NF001824">
    <property type="entry name" value="PRK00558.1-5"/>
    <property type="match status" value="1"/>
</dbReference>
<comment type="function">
    <text evidence="1">The UvrABC repair system catalyzes the recognition and processing of DNA lesions. UvrC both incises the 5' and 3' sides of the lesion. The N-terminal half is responsible for the 3' incision and the C-terminal half is responsible for the 5' incision.</text>
</comment>
<name>A0A0F7KSG9_9SPHN</name>
<dbReference type="InterPro" id="IPR035901">
    <property type="entry name" value="GIY-YIG_endonuc_sf"/>
</dbReference>
<dbReference type="PANTHER" id="PTHR30562">
    <property type="entry name" value="UVRC/OXIDOREDUCTASE"/>
    <property type="match status" value="1"/>
</dbReference>
<dbReference type="SMART" id="SM00278">
    <property type="entry name" value="HhH1"/>
    <property type="match status" value="2"/>
</dbReference>
<dbReference type="InterPro" id="IPR010994">
    <property type="entry name" value="RuvA_2-like"/>
</dbReference>
<dbReference type="GO" id="GO:0006289">
    <property type="term" value="P:nucleotide-excision repair"/>
    <property type="evidence" value="ECO:0007669"/>
    <property type="project" value="UniProtKB-UniRule"/>
</dbReference>
<dbReference type="Gene3D" id="3.30.420.340">
    <property type="entry name" value="UvrC, RNAse H endonuclease domain"/>
    <property type="match status" value="1"/>
</dbReference>
<keyword evidence="1" id="KW-0227">DNA damage</keyword>
<keyword evidence="1" id="KW-0742">SOS response</keyword>
<dbReference type="Pfam" id="PF14520">
    <property type="entry name" value="HHH_5"/>
    <property type="match status" value="1"/>
</dbReference>
<dbReference type="Pfam" id="PF01541">
    <property type="entry name" value="GIY-YIG"/>
    <property type="match status" value="1"/>
</dbReference>
<dbReference type="InterPro" id="IPR000305">
    <property type="entry name" value="GIY-YIG_endonuc"/>
</dbReference>
<keyword evidence="1" id="KW-0234">DNA repair</keyword>
<reference evidence="3" key="1">
    <citation type="submission" date="2015-05" db="EMBL/GenBank/DDBJ databases">
        <title>The complete genome of Altererythrobacter atlanticus strain 26DY36.</title>
        <authorList>
            <person name="Wu Y.-H."/>
            <person name="Cheng H."/>
            <person name="Wu X.-W."/>
        </authorList>
    </citation>
    <scope>NUCLEOTIDE SEQUENCE [LARGE SCALE GENOMIC DNA]</scope>
    <source>
        <strain evidence="3">26DY36</strain>
    </source>
</reference>
<keyword evidence="4" id="KW-1185">Reference proteome</keyword>
<dbReference type="Pfam" id="PF08459">
    <property type="entry name" value="UvrC_RNaseH_dom"/>
    <property type="match status" value="1"/>
</dbReference>
<dbReference type="InterPro" id="IPR004791">
    <property type="entry name" value="UvrC"/>
</dbReference>
<evidence type="ECO:0000256" key="2">
    <source>
        <dbReference type="SAM" id="MobiDB-lite"/>
    </source>
</evidence>
<comment type="subunit">
    <text evidence="1">Interacts with UvrB in an incision complex.</text>
</comment>
<dbReference type="GO" id="GO:0009381">
    <property type="term" value="F:excinuclease ABC activity"/>
    <property type="evidence" value="ECO:0007669"/>
    <property type="project" value="UniProtKB-UniRule"/>
</dbReference>
<dbReference type="PROSITE" id="PS50164">
    <property type="entry name" value="GIY_YIG"/>
    <property type="match status" value="1"/>
</dbReference>
<dbReference type="InterPro" id="IPR001943">
    <property type="entry name" value="UVR_dom"/>
</dbReference>
<dbReference type="Pfam" id="PF02151">
    <property type="entry name" value="UVR"/>
    <property type="match status" value="1"/>
</dbReference>
<dbReference type="InterPro" id="IPR001162">
    <property type="entry name" value="UvrC_RNase_H_dom"/>
</dbReference>
<dbReference type="Gene3D" id="3.40.1440.10">
    <property type="entry name" value="GIY-YIG endonuclease"/>
    <property type="match status" value="1"/>
</dbReference>
<dbReference type="SUPFAM" id="SSF46600">
    <property type="entry name" value="C-terminal UvrC-binding domain of UvrB"/>
    <property type="match status" value="1"/>
</dbReference>
<dbReference type="PATRIC" id="fig|1267766.3.peg.1039"/>
<proteinExistence type="inferred from homology"/>
<dbReference type="EMBL" id="CP011452">
    <property type="protein sequence ID" value="AKH42081.1"/>
    <property type="molecule type" value="Genomic_DNA"/>
</dbReference>
<comment type="subcellular location">
    <subcellularLocation>
        <location evidence="1">Cytoplasm</location>
    </subcellularLocation>
</comment>
<dbReference type="Pfam" id="PF22920">
    <property type="entry name" value="UvrC_RNaseH"/>
    <property type="match status" value="1"/>
</dbReference>
<dbReference type="AlphaFoldDB" id="A0A0F7KSG9"/>
<dbReference type="Gene3D" id="4.10.860.10">
    <property type="entry name" value="UVR domain"/>
    <property type="match status" value="1"/>
</dbReference>
<dbReference type="GO" id="GO:0009432">
    <property type="term" value="P:SOS response"/>
    <property type="evidence" value="ECO:0007669"/>
    <property type="project" value="UniProtKB-UniRule"/>
</dbReference>
<feature type="region of interest" description="Disordered" evidence="2">
    <location>
        <begin position="15"/>
        <end position="40"/>
    </location>
</feature>
<dbReference type="CDD" id="cd10434">
    <property type="entry name" value="GIY-YIG_UvrC_Cho"/>
    <property type="match status" value="1"/>
</dbReference>
<sequence>MALFRRARAAYLTGMSRTPAGTPSHPKGAERFNEERASNTLRGDAQPDIEAGVMAIRDVVKSLRPQPGVYRMTDARGDVLYVGKARALKNRVSNYTQVERLPIRLQRMVSQTRGMEIVTTGSEAEALLLEAQLIKRFRPPYNVLLRDDKSFPFILLREGHDFPRIMKHRGARKAKGSYYGPFASAGSVNTTINALQKLFLLRSCTDSFFSRRDRPCLLYQIKRCSAPCVGRIDREGYAELIREAKDFLGGRSGAVQKKIEEQMKEAAEALDFERAAMLRDRLRAATFIQGSQGINAGGVGDADVFALAAKGGHIGIQGFFVRGGQNWGHRAFFPSHTQDIDKDEVLSRVLMQFYEEVPPPRTILVDRDLPERELLEVALAESAGHKVEISVPQRGDRRRLMEQAKRNAVEALDRRLAESGTQAKIMRELTEFLELPEVPARIEIYDNSHIQGAKAVGAMVVAGPEGFLKNHYRKFNIKSAQSNDDFGMMREVMHRRFCRALEEDPDRDGGLWPDLVLIDGGKGQMSSVRDTLEELGIEDVPLIAIAKGPHHGREGREIFHFPDGREKTLPVNSPVLFYLQRLRDESHRYVIGAHRQKRSRAISASPLDEIPGIGPSRKRALLLHFGTAGKVRAAALDDLKRAPGISEGVAQKIYDFYHTSG</sequence>
<dbReference type="Proteomes" id="UP000034392">
    <property type="component" value="Chromosome"/>
</dbReference>
<keyword evidence="1" id="KW-0228">DNA excision</keyword>
<protein>
    <recommendedName>
        <fullName evidence="1">UvrABC system protein C</fullName>
        <shortName evidence="1">Protein UvrC</shortName>
    </recommendedName>
    <alternativeName>
        <fullName evidence="1">Excinuclease ABC subunit C</fullName>
    </alternativeName>
</protein>
<keyword evidence="1" id="KW-0963">Cytoplasm</keyword>
<accession>A0A0F7KSG9</accession>
<organism evidence="3 4">
    <name type="scientific">Croceibacterium atlanticum</name>
    <dbReference type="NCBI Taxonomy" id="1267766"/>
    <lineage>
        <taxon>Bacteria</taxon>
        <taxon>Pseudomonadati</taxon>
        <taxon>Pseudomonadota</taxon>
        <taxon>Alphaproteobacteria</taxon>
        <taxon>Sphingomonadales</taxon>
        <taxon>Erythrobacteraceae</taxon>
        <taxon>Croceibacterium</taxon>
    </lineage>
</organism>
<dbReference type="InterPro" id="IPR036876">
    <property type="entry name" value="UVR_dom_sf"/>
</dbReference>
<keyword evidence="1" id="KW-0267">Excision nuclease</keyword>
<dbReference type="PROSITE" id="PS50151">
    <property type="entry name" value="UVR"/>
    <property type="match status" value="1"/>
</dbReference>
<dbReference type="PANTHER" id="PTHR30562:SF1">
    <property type="entry name" value="UVRABC SYSTEM PROTEIN C"/>
    <property type="match status" value="1"/>
</dbReference>
<dbReference type="SUPFAM" id="SSF47781">
    <property type="entry name" value="RuvA domain 2-like"/>
    <property type="match status" value="1"/>
</dbReference>
<evidence type="ECO:0000313" key="4">
    <source>
        <dbReference type="Proteomes" id="UP000034392"/>
    </source>
</evidence>
<dbReference type="GO" id="GO:0003677">
    <property type="term" value="F:DNA binding"/>
    <property type="evidence" value="ECO:0007669"/>
    <property type="project" value="UniProtKB-UniRule"/>
</dbReference>
<dbReference type="GO" id="GO:0009380">
    <property type="term" value="C:excinuclease repair complex"/>
    <property type="evidence" value="ECO:0007669"/>
    <property type="project" value="InterPro"/>
</dbReference>
<dbReference type="NCBIfam" id="TIGR00194">
    <property type="entry name" value="uvrC"/>
    <property type="match status" value="1"/>
</dbReference>
<dbReference type="SUPFAM" id="SSF82771">
    <property type="entry name" value="GIY-YIG endonuclease"/>
    <property type="match status" value="1"/>
</dbReference>
<evidence type="ECO:0000313" key="3">
    <source>
        <dbReference type="EMBL" id="AKH42081.1"/>
    </source>
</evidence>
<evidence type="ECO:0000256" key="1">
    <source>
        <dbReference type="HAMAP-Rule" id="MF_00203"/>
    </source>
</evidence>
<dbReference type="FunFam" id="3.30.420.340:FF:000001">
    <property type="entry name" value="UvrABC system protein C"/>
    <property type="match status" value="1"/>
</dbReference>
<dbReference type="FunFam" id="3.40.1440.10:FF:000001">
    <property type="entry name" value="UvrABC system protein C"/>
    <property type="match status" value="1"/>
</dbReference>
<dbReference type="Gene3D" id="1.10.150.20">
    <property type="entry name" value="5' to 3' exonuclease, C-terminal subdomain"/>
    <property type="match status" value="1"/>
</dbReference>
<gene>
    <name evidence="1 3" type="primary">uvrC</name>
    <name evidence="3" type="ORF">WYH_01033</name>
</gene>
<dbReference type="InterPro" id="IPR038476">
    <property type="entry name" value="UvrC_RNase_H_dom_sf"/>
</dbReference>
<dbReference type="SMART" id="SM00465">
    <property type="entry name" value="GIYc"/>
    <property type="match status" value="1"/>
</dbReference>
<dbReference type="GO" id="GO:0005737">
    <property type="term" value="C:cytoplasm"/>
    <property type="evidence" value="ECO:0007669"/>
    <property type="project" value="UniProtKB-SubCell"/>
</dbReference>
<dbReference type="HAMAP" id="MF_00203">
    <property type="entry name" value="UvrC"/>
    <property type="match status" value="1"/>
</dbReference>
<comment type="similarity">
    <text evidence="1">Belongs to the UvrC family.</text>
</comment>
<dbReference type="STRING" id="1267766.WYH_01033"/>
<feature type="compositionally biased region" description="Basic and acidic residues" evidence="2">
    <location>
        <begin position="27"/>
        <end position="37"/>
    </location>
</feature>
<dbReference type="InterPro" id="IPR050066">
    <property type="entry name" value="UvrABC_protein_C"/>
</dbReference>
<dbReference type="InterPro" id="IPR003583">
    <property type="entry name" value="Hlx-hairpin-Hlx_DNA-bd_motif"/>
</dbReference>